<keyword evidence="1" id="KW-1133">Transmembrane helix</keyword>
<dbReference type="Proteomes" id="UP000241209">
    <property type="component" value="Unassembled WGS sequence"/>
</dbReference>
<proteinExistence type="predicted"/>
<dbReference type="EMBL" id="PZFK01000051">
    <property type="protein sequence ID" value="PTI27590.1"/>
    <property type="molecule type" value="Genomic_DNA"/>
</dbReference>
<feature type="transmembrane region" description="Helical" evidence="1">
    <location>
        <begin position="12"/>
        <end position="29"/>
    </location>
</feature>
<gene>
    <name evidence="2" type="ORF">BU072_13010</name>
</gene>
<evidence type="ECO:0000256" key="1">
    <source>
        <dbReference type="SAM" id="Phobius"/>
    </source>
</evidence>
<sequence length="90" mass="10133">MNKRIISGLKDGFFVFIGAIFIALILNFMDFNFGNNRIWTYLGNLELINIFDDKELNGLVILGFILSIIAFALGCSSPDKDKKAKGIERE</sequence>
<comment type="caution">
    <text evidence="2">The sequence shown here is derived from an EMBL/GenBank/DDBJ whole genome shotgun (WGS) entry which is preliminary data.</text>
</comment>
<keyword evidence="1" id="KW-0812">Transmembrane</keyword>
<keyword evidence="1" id="KW-0472">Membrane</keyword>
<protein>
    <submittedName>
        <fullName evidence="2">Uncharacterized protein</fullName>
    </submittedName>
</protein>
<feature type="transmembrane region" description="Helical" evidence="1">
    <location>
        <begin position="56"/>
        <end position="75"/>
    </location>
</feature>
<evidence type="ECO:0000313" key="3">
    <source>
        <dbReference type="Proteomes" id="UP000241209"/>
    </source>
</evidence>
<evidence type="ECO:0000313" key="2">
    <source>
        <dbReference type="EMBL" id="PTI27590.1"/>
    </source>
</evidence>
<name>A0A2T4PQ79_9STAP</name>
<reference evidence="2 3" key="1">
    <citation type="journal article" date="2016" name="Front. Microbiol.">
        <title>Comprehensive Phylogenetic Analysis of Bovine Non-aureus Staphylococci Species Based on Whole-Genome Sequencing.</title>
        <authorList>
            <person name="Naushad S."/>
            <person name="Barkema H.W."/>
            <person name="Luby C."/>
            <person name="Condas L.A."/>
            <person name="Nobrega D.B."/>
            <person name="Carson D.A."/>
            <person name="De Buck J."/>
        </authorList>
    </citation>
    <scope>NUCLEOTIDE SEQUENCE [LARGE SCALE GENOMIC DNA]</scope>
    <source>
        <strain evidence="2 3">SNUC 2204</strain>
    </source>
</reference>
<organism evidence="2 3">
    <name type="scientific">Mammaliicoccus vitulinus</name>
    <dbReference type="NCBI Taxonomy" id="71237"/>
    <lineage>
        <taxon>Bacteria</taxon>
        <taxon>Bacillati</taxon>
        <taxon>Bacillota</taxon>
        <taxon>Bacilli</taxon>
        <taxon>Bacillales</taxon>
        <taxon>Staphylococcaceae</taxon>
        <taxon>Mammaliicoccus</taxon>
    </lineage>
</organism>
<dbReference type="AlphaFoldDB" id="A0A2T4PQ79"/>
<accession>A0A2T4PQ79</accession>
<dbReference type="RefSeq" id="WP_107557429.1">
    <property type="nucleotide sequence ID" value="NZ_JABUYR010000107.1"/>
</dbReference>